<keyword evidence="2" id="KW-1133">Transmembrane helix</keyword>
<evidence type="ECO:0000256" key="2">
    <source>
        <dbReference type="SAM" id="Phobius"/>
    </source>
</evidence>
<proteinExistence type="predicted"/>
<name>A0ABQ5VIX4_9RHOB</name>
<feature type="transmembrane region" description="Helical" evidence="2">
    <location>
        <begin position="20"/>
        <end position="42"/>
    </location>
</feature>
<keyword evidence="4" id="KW-1185">Reference proteome</keyword>
<dbReference type="EMBL" id="BSNL01000001">
    <property type="protein sequence ID" value="GLQ27020.1"/>
    <property type="molecule type" value="Genomic_DNA"/>
</dbReference>
<comment type="caution">
    <text evidence="3">The sequence shown here is derived from an EMBL/GenBank/DDBJ whole genome shotgun (WGS) entry which is preliminary data.</text>
</comment>
<evidence type="ECO:0000313" key="3">
    <source>
        <dbReference type="EMBL" id="GLQ27020.1"/>
    </source>
</evidence>
<dbReference type="Proteomes" id="UP001161388">
    <property type="component" value="Unassembled WGS sequence"/>
</dbReference>
<accession>A0ABQ5VIX4</accession>
<feature type="compositionally biased region" description="Low complexity" evidence="1">
    <location>
        <begin position="58"/>
        <end position="71"/>
    </location>
</feature>
<keyword evidence="2" id="KW-0472">Membrane</keyword>
<keyword evidence="2" id="KW-0812">Transmembrane</keyword>
<reference evidence="3" key="1">
    <citation type="journal article" date="2014" name="Int. J. Syst. Evol. Microbiol.">
        <title>Complete genome of a new Firmicutes species belonging to the dominant human colonic microbiota ('Ruminococcus bicirculans') reveals two chromosomes and a selective capacity to utilize plant glucans.</title>
        <authorList>
            <consortium name="NISC Comparative Sequencing Program"/>
            <person name="Wegmann U."/>
            <person name="Louis P."/>
            <person name="Goesmann A."/>
            <person name="Henrissat B."/>
            <person name="Duncan S.H."/>
            <person name="Flint H.J."/>
        </authorList>
    </citation>
    <scope>NUCLEOTIDE SEQUENCE</scope>
    <source>
        <strain evidence="3">NBRC 109915</strain>
    </source>
</reference>
<reference evidence="3" key="2">
    <citation type="submission" date="2023-01" db="EMBL/GenBank/DDBJ databases">
        <title>Draft genome sequence of Sulfitobacter pacificus strain NBRC 109915.</title>
        <authorList>
            <person name="Sun Q."/>
            <person name="Mori K."/>
        </authorList>
    </citation>
    <scope>NUCLEOTIDE SEQUENCE</scope>
    <source>
        <strain evidence="3">NBRC 109915</strain>
    </source>
</reference>
<organism evidence="3 4">
    <name type="scientific">Sulfitobacter pacificus</name>
    <dbReference type="NCBI Taxonomy" id="1499314"/>
    <lineage>
        <taxon>Bacteria</taxon>
        <taxon>Pseudomonadati</taxon>
        <taxon>Pseudomonadota</taxon>
        <taxon>Alphaproteobacteria</taxon>
        <taxon>Rhodobacterales</taxon>
        <taxon>Roseobacteraceae</taxon>
        <taxon>Sulfitobacter</taxon>
    </lineage>
</organism>
<evidence type="ECO:0000313" key="4">
    <source>
        <dbReference type="Proteomes" id="UP001161388"/>
    </source>
</evidence>
<protein>
    <submittedName>
        <fullName evidence="3">Uncharacterized protein</fullName>
    </submittedName>
</protein>
<gene>
    <name evidence="3" type="ORF">GCM10007927_18230</name>
</gene>
<feature type="region of interest" description="Disordered" evidence="1">
    <location>
        <begin position="46"/>
        <end position="71"/>
    </location>
</feature>
<evidence type="ECO:0000256" key="1">
    <source>
        <dbReference type="SAM" id="MobiDB-lite"/>
    </source>
</evidence>
<dbReference type="RefSeq" id="WP_284372718.1">
    <property type="nucleotide sequence ID" value="NZ_BAABWP010000001.1"/>
</dbReference>
<sequence length="71" mass="7112">MSAPDTNIEKQKDNHKAPLLGVKGAIGFGALMLILVLGFTMANSNDPQGDAGLNPVDGAAAETTATGTASD</sequence>